<feature type="compositionally biased region" description="Gly residues" evidence="4">
    <location>
        <begin position="552"/>
        <end position="564"/>
    </location>
</feature>
<dbReference type="AlphaFoldDB" id="E1ZBB9"/>
<feature type="compositionally biased region" description="Low complexity" evidence="4">
    <location>
        <begin position="657"/>
        <end position="674"/>
    </location>
</feature>
<feature type="compositionally biased region" description="Basic and acidic residues" evidence="4">
    <location>
        <begin position="281"/>
        <end position="291"/>
    </location>
</feature>
<proteinExistence type="predicted"/>
<feature type="region of interest" description="Disordered" evidence="4">
    <location>
        <begin position="823"/>
        <end position="871"/>
    </location>
</feature>
<comment type="subcellular location">
    <subcellularLocation>
        <location evidence="1">Nucleus</location>
        <location evidence="1">Nucleolus</location>
    </subcellularLocation>
</comment>
<keyword evidence="6" id="KW-1185">Reference proteome</keyword>
<evidence type="ECO:0000313" key="5">
    <source>
        <dbReference type="EMBL" id="EFN56828.1"/>
    </source>
</evidence>
<keyword evidence="2" id="KW-0597">Phosphoprotein</keyword>
<dbReference type="Pfam" id="PF04615">
    <property type="entry name" value="Utp14"/>
    <property type="match status" value="1"/>
</dbReference>
<dbReference type="RefSeq" id="XP_005848930.1">
    <property type="nucleotide sequence ID" value="XM_005848868.1"/>
</dbReference>
<feature type="compositionally biased region" description="Acidic residues" evidence="4">
    <location>
        <begin position="50"/>
        <end position="72"/>
    </location>
</feature>
<protein>
    <submittedName>
        <fullName evidence="5">Uncharacterized protein</fullName>
    </submittedName>
</protein>
<feature type="region of interest" description="Disordered" evidence="4">
    <location>
        <begin position="407"/>
        <end position="499"/>
    </location>
</feature>
<feature type="compositionally biased region" description="Basic and acidic residues" evidence="4">
    <location>
        <begin position="823"/>
        <end position="835"/>
    </location>
</feature>
<feature type="compositionally biased region" description="Basic and acidic residues" evidence="4">
    <location>
        <begin position="850"/>
        <end position="871"/>
    </location>
</feature>
<feature type="compositionally biased region" description="Basic and acidic residues" evidence="4">
    <location>
        <begin position="73"/>
        <end position="84"/>
    </location>
</feature>
<dbReference type="InParanoid" id="E1ZBB9"/>
<feature type="compositionally biased region" description="Acidic residues" evidence="4">
    <location>
        <begin position="98"/>
        <end position="128"/>
    </location>
</feature>
<feature type="compositionally biased region" description="Low complexity" evidence="4">
    <location>
        <begin position="771"/>
        <end position="782"/>
    </location>
</feature>
<dbReference type="Proteomes" id="UP000008141">
    <property type="component" value="Unassembled WGS sequence"/>
</dbReference>
<feature type="compositionally biased region" description="Low complexity" evidence="4">
    <location>
        <begin position="745"/>
        <end position="757"/>
    </location>
</feature>
<dbReference type="OMA" id="QVIEPMD"/>
<dbReference type="EMBL" id="GL433841">
    <property type="protein sequence ID" value="EFN56828.1"/>
    <property type="molecule type" value="Genomic_DNA"/>
</dbReference>
<feature type="region of interest" description="Disordered" evidence="4">
    <location>
        <begin position="954"/>
        <end position="982"/>
    </location>
</feature>
<evidence type="ECO:0000256" key="4">
    <source>
        <dbReference type="SAM" id="MobiDB-lite"/>
    </source>
</evidence>
<reference evidence="5 6" key="1">
    <citation type="journal article" date="2010" name="Plant Cell">
        <title>The Chlorella variabilis NC64A genome reveals adaptation to photosymbiosis, coevolution with viruses, and cryptic sex.</title>
        <authorList>
            <person name="Blanc G."/>
            <person name="Duncan G."/>
            <person name="Agarkova I."/>
            <person name="Borodovsky M."/>
            <person name="Gurnon J."/>
            <person name="Kuo A."/>
            <person name="Lindquist E."/>
            <person name="Lucas S."/>
            <person name="Pangilinan J."/>
            <person name="Polle J."/>
            <person name="Salamov A."/>
            <person name="Terry A."/>
            <person name="Yamada T."/>
            <person name="Dunigan D.D."/>
            <person name="Grigoriev I.V."/>
            <person name="Claverie J.M."/>
            <person name="Van Etten J.L."/>
        </authorList>
    </citation>
    <scope>NUCLEOTIDE SEQUENCE [LARGE SCALE GENOMIC DNA]</scope>
    <source>
        <strain evidence="5 6">NC64A</strain>
    </source>
</reference>
<dbReference type="InterPro" id="IPR006709">
    <property type="entry name" value="SSU_processome_Utp14"/>
</dbReference>
<dbReference type="GeneID" id="17356115"/>
<feature type="compositionally biased region" description="Gly residues" evidence="4">
    <location>
        <begin position="475"/>
        <end position="487"/>
    </location>
</feature>
<name>E1ZBB9_CHLVA</name>
<feature type="compositionally biased region" description="Basic residues" evidence="4">
    <location>
        <begin position="407"/>
        <end position="417"/>
    </location>
</feature>
<evidence type="ECO:0000313" key="6">
    <source>
        <dbReference type="Proteomes" id="UP000008141"/>
    </source>
</evidence>
<dbReference type="KEGG" id="cvr:CHLNCDRAFT_51602"/>
<feature type="region of interest" description="Disordered" evidence="4">
    <location>
        <begin position="540"/>
        <end position="799"/>
    </location>
</feature>
<feature type="compositionally biased region" description="Basic and acidic residues" evidence="4">
    <location>
        <begin position="38"/>
        <end position="48"/>
    </location>
</feature>
<dbReference type="FunCoup" id="E1ZBB9">
    <property type="interactions" value="1447"/>
</dbReference>
<dbReference type="STRING" id="554065.E1ZBB9"/>
<feature type="compositionally biased region" description="Basic and acidic residues" evidence="4">
    <location>
        <begin position="425"/>
        <end position="443"/>
    </location>
</feature>
<dbReference type="GO" id="GO:0032040">
    <property type="term" value="C:small-subunit processome"/>
    <property type="evidence" value="ECO:0007669"/>
    <property type="project" value="InterPro"/>
</dbReference>
<organism evidence="6">
    <name type="scientific">Chlorella variabilis</name>
    <name type="common">Green alga</name>
    <dbReference type="NCBI Taxonomy" id="554065"/>
    <lineage>
        <taxon>Eukaryota</taxon>
        <taxon>Viridiplantae</taxon>
        <taxon>Chlorophyta</taxon>
        <taxon>core chlorophytes</taxon>
        <taxon>Trebouxiophyceae</taxon>
        <taxon>Chlorellales</taxon>
        <taxon>Chlorellaceae</taxon>
        <taxon>Chlorella clade</taxon>
        <taxon>Chlorella</taxon>
    </lineage>
</organism>
<evidence type="ECO:0000256" key="2">
    <source>
        <dbReference type="ARBA" id="ARBA00022553"/>
    </source>
</evidence>
<feature type="compositionally biased region" description="Low complexity" evidence="4">
    <location>
        <begin position="689"/>
        <end position="703"/>
    </location>
</feature>
<dbReference type="PANTHER" id="PTHR14150:SF12">
    <property type="entry name" value="U3 SMALL NUCLEOLAR RNA-ASSOCIATED PROTEIN 14 HOMOLOG A"/>
    <property type="match status" value="1"/>
</dbReference>
<feature type="compositionally biased region" description="Low complexity" evidence="4">
    <location>
        <begin position="451"/>
        <end position="462"/>
    </location>
</feature>
<sequence length="982" mass="105255">MAKPGRGGGRPPKPKGKKKEPATIRPDDVYEAEDSDPDELRHAARYDQVENYEYEMPSDFEDEDIDDEMAFTEEDKKLFGHMFDDQPPAGGEAGGGSDSDEDLLSSGESGDEDEDEEGAEEDGEEEEGGGAGAKRRRRERDEMDELFGEGGSSEEEEEEGGSEGLEEEEEEEEQGGEGSEEDEEAAAARHRAMLEAVTTGGGAAAERRKRRARDAVVTEAYPEAAYNLPPSTAGGELTVSDLIAGLGDGKGKLGAARKALERLEKKAAPVAAPLPGPIQQRQERKAGYEESKMEADKWLPIVKANREAPTLRFTADKAAVPRTTTTAAIAAKHRPETDMEAEVAALLEAAGAHSAKAVAEAEEALAMKKRRAAEAGEAGEEEEELRLMQEHAEFDRAKERLTLKHKNTSRWARRALRRGQPVMDEGTKAALEEQLRLGQELRQRVNRMKGAKGSDSDASTSASDEEGGSGDEGAARGGGGGGGGGDTFAGPQAGRGMSGKVKAAALELLEGNAEGEAPSTGLFALPFMRRALERKKVEAQQAAEEALQELDGGSGGAALGGRGGRLAFTGTGVDQRQQWQRVARMEAAALNGGSDLGSDEDEDAEAKAQRLGKRLGQPQQQENGEEEEEEEQQQQQQQQGGGAAQPDWLFSSKQGEAALAAAAAVAPRQRQLAAGVSVGPASGTAAERQQNGAAPAVAAAGRQQGEGGGGEQAPAAFVRSKSFKGPRPGYAFKKGPQGVGYYLDGAEAQKASRAAQQRQKKQEAAARRQQRQQQGQQQLQEEAGSEDERNMQPVQGSGLSQAELVRRAFAGDDVAAEFSARKAEEIEGELPKEEVPGVLPGWGTWAGQQREPRWAAEAKRKAQARKEAAAAGRKDAKLEYVVISEKWDKKSSKYKTPSVPFPFDSKETYERAMRQPLGREYNTDVSFRNLTRPAVLKDAGVIIEPIRFSKHMAQHDEQVGKNAKRAAVTTVAGGMPKKSRRQ</sequence>
<feature type="compositionally biased region" description="Gly residues" evidence="4">
    <location>
        <begin position="1"/>
        <end position="10"/>
    </location>
</feature>
<accession>E1ZBB9</accession>
<evidence type="ECO:0000256" key="1">
    <source>
        <dbReference type="ARBA" id="ARBA00004604"/>
    </source>
</evidence>
<dbReference type="GO" id="GO:0006364">
    <property type="term" value="P:rRNA processing"/>
    <property type="evidence" value="ECO:0007669"/>
    <property type="project" value="InterPro"/>
</dbReference>
<feature type="compositionally biased region" description="Acidic residues" evidence="4">
    <location>
        <begin position="142"/>
        <end position="185"/>
    </location>
</feature>
<feature type="compositionally biased region" description="Acidic residues" evidence="4">
    <location>
        <begin position="623"/>
        <end position="632"/>
    </location>
</feature>
<dbReference type="PANTHER" id="PTHR14150">
    <property type="entry name" value="U3 SMALL NUCLEOLAR RNA-ASSOCIATED PROTEIN 14"/>
    <property type="match status" value="1"/>
</dbReference>
<feature type="compositionally biased region" description="Basic and acidic residues" evidence="4">
    <location>
        <begin position="19"/>
        <end position="28"/>
    </location>
</feature>
<feature type="region of interest" description="Disordered" evidence="4">
    <location>
        <begin position="1"/>
        <end position="215"/>
    </location>
</feature>
<evidence type="ECO:0000256" key="3">
    <source>
        <dbReference type="ARBA" id="ARBA00023242"/>
    </source>
</evidence>
<dbReference type="eggNOG" id="KOG2172">
    <property type="taxonomic scope" value="Eukaryota"/>
</dbReference>
<keyword evidence="3" id="KW-0539">Nucleus</keyword>
<gene>
    <name evidence="5" type="ORF">CHLNCDRAFT_51602</name>
</gene>
<dbReference type="OrthoDB" id="277439at2759"/>
<feature type="region of interest" description="Disordered" evidence="4">
    <location>
        <begin position="271"/>
        <end position="291"/>
    </location>
</feature>